<keyword evidence="2" id="KW-1185">Reference proteome</keyword>
<organism evidence="1 2">
    <name type="scientific">Characodon lateralis</name>
    <dbReference type="NCBI Taxonomy" id="208331"/>
    <lineage>
        <taxon>Eukaryota</taxon>
        <taxon>Metazoa</taxon>
        <taxon>Chordata</taxon>
        <taxon>Craniata</taxon>
        <taxon>Vertebrata</taxon>
        <taxon>Euteleostomi</taxon>
        <taxon>Actinopterygii</taxon>
        <taxon>Neopterygii</taxon>
        <taxon>Teleostei</taxon>
        <taxon>Neoteleostei</taxon>
        <taxon>Acanthomorphata</taxon>
        <taxon>Ovalentaria</taxon>
        <taxon>Atherinomorphae</taxon>
        <taxon>Cyprinodontiformes</taxon>
        <taxon>Goodeidae</taxon>
        <taxon>Characodon</taxon>
    </lineage>
</organism>
<dbReference type="EMBL" id="JAHUTJ010003868">
    <property type="protein sequence ID" value="MED6265751.1"/>
    <property type="molecule type" value="Genomic_DNA"/>
</dbReference>
<proteinExistence type="predicted"/>
<evidence type="ECO:0000313" key="1">
    <source>
        <dbReference type="EMBL" id="MED6265751.1"/>
    </source>
</evidence>
<evidence type="ECO:0000313" key="2">
    <source>
        <dbReference type="Proteomes" id="UP001352852"/>
    </source>
</evidence>
<sequence>MCILLQTLPYLFELSERFTHSVTISGFIRDLIQKSLNSPRWGRYQIQHHPVLQYHCAECCYFLGYSGGAVDFFTDVETKHL</sequence>
<comment type="caution">
    <text evidence="1">The sequence shown here is derived from an EMBL/GenBank/DDBJ whole genome shotgun (WGS) entry which is preliminary data.</text>
</comment>
<gene>
    <name evidence="1" type="ORF">CHARACLAT_028660</name>
</gene>
<protein>
    <submittedName>
        <fullName evidence="1">Uncharacterized protein</fullName>
    </submittedName>
</protein>
<accession>A0ABU7CSL4</accession>
<dbReference type="Proteomes" id="UP001352852">
    <property type="component" value="Unassembled WGS sequence"/>
</dbReference>
<name>A0ABU7CSL4_9TELE</name>
<reference evidence="1 2" key="1">
    <citation type="submission" date="2021-06" db="EMBL/GenBank/DDBJ databases">
        <authorList>
            <person name="Palmer J.M."/>
        </authorList>
    </citation>
    <scope>NUCLEOTIDE SEQUENCE [LARGE SCALE GENOMIC DNA]</scope>
    <source>
        <strain evidence="1 2">CL_MEX2019</strain>
        <tissue evidence="1">Muscle</tissue>
    </source>
</reference>